<dbReference type="AlphaFoldDB" id="A0AAV1DQB4"/>
<reference evidence="4" key="1">
    <citation type="submission" date="2023-03" db="EMBL/GenBank/DDBJ databases">
        <authorList>
            <person name="Julca I."/>
        </authorList>
    </citation>
    <scope>NUCLEOTIDE SEQUENCE</scope>
</reference>
<evidence type="ECO:0000313" key="5">
    <source>
        <dbReference type="Proteomes" id="UP001161247"/>
    </source>
</evidence>
<evidence type="ECO:0000256" key="1">
    <source>
        <dbReference type="ARBA" id="ARBA00008668"/>
    </source>
</evidence>
<dbReference type="EMBL" id="OX459123">
    <property type="protein sequence ID" value="CAI9110046.1"/>
    <property type="molecule type" value="Genomic_DNA"/>
</dbReference>
<dbReference type="Gene3D" id="3.40.50.1110">
    <property type="entry name" value="SGNH hydrolase"/>
    <property type="match status" value="1"/>
</dbReference>
<evidence type="ECO:0000256" key="3">
    <source>
        <dbReference type="SAM" id="SignalP"/>
    </source>
</evidence>
<evidence type="ECO:0000256" key="2">
    <source>
        <dbReference type="ARBA" id="ARBA00023180"/>
    </source>
</evidence>
<sequence>MKNFSFILALFPSLLLVDPFAINPKAFGPLSSSNSLKRCKFDKIYQLGDSISDTGNLVIESPYGSGFLFNQLPYGETLGNPTGRCSNGLLMIDYFASSAGFPYLNPYQKVGSDFSKGVNFAVAGATVLSSEALMAKGTVSRDGEHSLFMVGEIGGNDYNYALLGGKRVEDLNNLISDVVHSTAEAVRKVISFGATKIFVPGNFRIGCHPIYLSIFQTNDSTSYDSNECLTYLNEFAASHNEALQKAIEQLRTEYPTTSIVYGDYYNAYLSLLLGAEKFGFQQTLRACCGSGGKHNFSIHKLCGMKGVTTACPNPDTHTS</sequence>
<keyword evidence="3" id="KW-0732">Signal</keyword>
<organism evidence="4 5">
    <name type="scientific">Oldenlandia corymbosa var. corymbosa</name>
    <dbReference type="NCBI Taxonomy" id="529605"/>
    <lineage>
        <taxon>Eukaryota</taxon>
        <taxon>Viridiplantae</taxon>
        <taxon>Streptophyta</taxon>
        <taxon>Embryophyta</taxon>
        <taxon>Tracheophyta</taxon>
        <taxon>Spermatophyta</taxon>
        <taxon>Magnoliopsida</taxon>
        <taxon>eudicotyledons</taxon>
        <taxon>Gunneridae</taxon>
        <taxon>Pentapetalae</taxon>
        <taxon>asterids</taxon>
        <taxon>lamiids</taxon>
        <taxon>Gentianales</taxon>
        <taxon>Rubiaceae</taxon>
        <taxon>Rubioideae</taxon>
        <taxon>Spermacoceae</taxon>
        <taxon>Hedyotis-Oldenlandia complex</taxon>
        <taxon>Oldenlandia</taxon>
    </lineage>
</organism>
<feature type="chain" id="PRO_5043550172" evidence="3">
    <location>
        <begin position="20"/>
        <end position="319"/>
    </location>
</feature>
<name>A0AAV1DQB4_OLDCO</name>
<gene>
    <name evidence="4" type="ORF">OLC1_LOCUS17799</name>
</gene>
<comment type="similarity">
    <text evidence="1">Belongs to the 'GDSL' lipolytic enzyme family.</text>
</comment>
<dbReference type="GO" id="GO:0016788">
    <property type="term" value="F:hydrolase activity, acting on ester bonds"/>
    <property type="evidence" value="ECO:0007669"/>
    <property type="project" value="InterPro"/>
</dbReference>
<protein>
    <submittedName>
        <fullName evidence="4">OLC1v1010008C1</fullName>
    </submittedName>
</protein>
<keyword evidence="5" id="KW-1185">Reference proteome</keyword>
<feature type="signal peptide" evidence="3">
    <location>
        <begin position="1"/>
        <end position="19"/>
    </location>
</feature>
<dbReference type="PANTHER" id="PTHR22835:SF517">
    <property type="entry name" value="GDSL-LIKE LIPASE_ACYLHYDROLASE FAMILY PROTEIN, EXPRESSED"/>
    <property type="match status" value="1"/>
</dbReference>
<dbReference type="InterPro" id="IPR036514">
    <property type="entry name" value="SGNH_hydro_sf"/>
</dbReference>
<dbReference type="PANTHER" id="PTHR22835">
    <property type="entry name" value="ZINC FINGER FYVE DOMAIN CONTAINING PROTEIN"/>
    <property type="match status" value="1"/>
</dbReference>
<dbReference type="SUPFAM" id="SSF52266">
    <property type="entry name" value="SGNH hydrolase"/>
    <property type="match status" value="1"/>
</dbReference>
<accession>A0AAV1DQB4</accession>
<dbReference type="Proteomes" id="UP001161247">
    <property type="component" value="Chromosome 6"/>
</dbReference>
<dbReference type="InterPro" id="IPR001087">
    <property type="entry name" value="GDSL"/>
</dbReference>
<keyword evidence="2" id="KW-0325">Glycoprotein</keyword>
<dbReference type="Pfam" id="PF00657">
    <property type="entry name" value="Lipase_GDSL"/>
    <property type="match status" value="1"/>
</dbReference>
<proteinExistence type="inferred from homology"/>
<evidence type="ECO:0000313" key="4">
    <source>
        <dbReference type="EMBL" id="CAI9110046.1"/>
    </source>
</evidence>